<comment type="caution">
    <text evidence="3">The sequence shown here is derived from an EMBL/GenBank/DDBJ whole genome shotgun (WGS) entry which is preliminary data.</text>
</comment>
<dbReference type="PANTHER" id="PTHR33112:SF12">
    <property type="entry name" value="HETEROKARYON INCOMPATIBILITY DOMAIN-CONTAINING PROTEIN"/>
    <property type="match status" value="1"/>
</dbReference>
<organism evidence="3 4">
    <name type="scientific">Calycina marina</name>
    <dbReference type="NCBI Taxonomy" id="1763456"/>
    <lineage>
        <taxon>Eukaryota</taxon>
        <taxon>Fungi</taxon>
        <taxon>Dikarya</taxon>
        <taxon>Ascomycota</taxon>
        <taxon>Pezizomycotina</taxon>
        <taxon>Leotiomycetes</taxon>
        <taxon>Helotiales</taxon>
        <taxon>Pezizellaceae</taxon>
        <taxon>Calycina</taxon>
    </lineage>
</organism>
<accession>A0A9P7Z9S7</accession>
<sequence length="1087" mass="122742">MEPLDDDLIDLSPPGTPLSIQERTRRLEESRAQRIRPDLAPELINARRPPVLQRSLTTSDAPTVYRPQLSQLTGTSEEIIHKTKSSILDLREKGKTTFQQAGASVSEFRERMLQPDTCWDSLLWPSESEQTRPSSSRALGSLNGEDGDEEDMGRIRSSLRSQPESQLAEADLKEIEKQLSANFDKLKLNIQATFKSGKRQAATISGPKSITEQMSDDLRDYANHAKGWHGLCSRCERFPSEEDLKMSSEAKITFVTPLDRIIHNASWCRLCAYLLRNLCRRENDPFRHPQIADFLQPHLKGKTFRQWVDLGSRSRYTNAYWPFGYGEELHEGAYYFLDPVALKNRAKRRAALATSSLIPMMMKVAMSLNTSKVNTPTDDSTELLGLKSGSLHSSRSERAQQHSPEELIYPLECYIDLTICTNLDPVRSGRIKSTLFAHGRGPEASLAAVSEFHLGTVSEPQPGTAEVPLRYGNLLSSRKINLSLAAKWLHQCDINHGELCSVQSWSGSVRPPPLFRLLDVRDSCVVEVPTGKELRFVALSYVWGKPSIETLKLTRTNIKTLRQRSGLREYWHGISRTVKDAIEIVKGVGERYLWVDALCIHHDEDLQSNDKLQKLQDERALQLASMDWVYAKAVFTIVPADSESSMMGIAGVREHTRSTKQDTVLVGPGVRLITPVNIPQNLEDSVWETRAWTLQEKLLSRLLLVFQEGHMFWHCRNAIAHEDMIPEDKGIVVPPLPWLSLRKQVLGIDGSSDGSVTVFSDGTTRIMRSQTFLKYAEIISQYTDRELSIDEDILDGIGGLLHLFRQLFKFPMRYGLPEILLDVALLWQPTSKLEQRTSKNVYFPSWSWAGWKGRIKYEDPFHPKIDELLGTLTRLPLPLQNPLPEERIRPLIRWYVKNRNNNSLIPLNKTGLGIPIFPKDSTLPPEWDKHPPISSPKPPFVLQTSLLPPAMAANLRAHHLIFTTSTVPSTTLTLGKLTPQTLDTLINASDPPLRHALIFNRQQVGTLLLDGESTPKLDIRHEFIVLAEAQYYGVDFEEGRIDGFPLFVIMLVRWDGEAAACRRVGLGRVGKRAWGMMGAAVKIACLE</sequence>
<dbReference type="AlphaFoldDB" id="A0A9P7Z9S7"/>
<evidence type="ECO:0000256" key="1">
    <source>
        <dbReference type="SAM" id="MobiDB-lite"/>
    </source>
</evidence>
<feature type="compositionally biased region" description="Polar residues" evidence="1">
    <location>
        <begin position="127"/>
        <end position="138"/>
    </location>
</feature>
<feature type="domain" description="Heterokaryon incompatibility" evidence="2">
    <location>
        <begin position="536"/>
        <end position="696"/>
    </location>
</feature>
<evidence type="ECO:0000313" key="4">
    <source>
        <dbReference type="Proteomes" id="UP000887226"/>
    </source>
</evidence>
<evidence type="ECO:0000259" key="2">
    <source>
        <dbReference type="Pfam" id="PF06985"/>
    </source>
</evidence>
<dbReference type="EMBL" id="MU253769">
    <property type="protein sequence ID" value="KAG9247580.1"/>
    <property type="molecule type" value="Genomic_DNA"/>
</dbReference>
<protein>
    <submittedName>
        <fullName evidence="3">Heterokaryon incompatibility protein-domain-containing protein</fullName>
    </submittedName>
</protein>
<reference evidence="3" key="1">
    <citation type="journal article" date="2021" name="IMA Fungus">
        <title>Genomic characterization of three marine fungi, including Emericellopsis atlantica sp. nov. with signatures of a generalist lifestyle and marine biomass degradation.</title>
        <authorList>
            <person name="Hagestad O.C."/>
            <person name="Hou L."/>
            <person name="Andersen J.H."/>
            <person name="Hansen E.H."/>
            <person name="Altermark B."/>
            <person name="Li C."/>
            <person name="Kuhnert E."/>
            <person name="Cox R.J."/>
            <person name="Crous P.W."/>
            <person name="Spatafora J.W."/>
            <person name="Lail K."/>
            <person name="Amirebrahimi M."/>
            <person name="Lipzen A."/>
            <person name="Pangilinan J."/>
            <person name="Andreopoulos W."/>
            <person name="Hayes R.D."/>
            <person name="Ng V."/>
            <person name="Grigoriev I.V."/>
            <person name="Jackson S.A."/>
            <person name="Sutton T.D.S."/>
            <person name="Dobson A.D.W."/>
            <person name="Rama T."/>
        </authorList>
    </citation>
    <scope>NUCLEOTIDE SEQUENCE</scope>
    <source>
        <strain evidence="3">TRa3180A</strain>
    </source>
</reference>
<name>A0A9P7Z9S7_9HELO</name>
<gene>
    <name evidence="3" type="ORF">BJ878DRAFT_166785</name>
</gene>
<dbReference type="Pfam" id="PF06985">
    <property type="entry name" value="HET"/>
    <property type="match status" value="1"/>
</dbReference>
<feature type="compositionally biased region" description="Low complexity" evidence="1">
    <location>
        <begin position="382"/>
        <end position="393"/>
    </location>
</feature>
<dbReference type="Proteomes" id="UP000887226">
    <property type="component" value="Unassembled WGS sequence"/>
</dbReference>
<proteinExistence type="predicted"/>
<feature type="region of interest" description="Disordered" evidence="1">
    <location>
        <begin position="125"/>
        <end position="167"/>
    </location>
</feature>
<dbReference type="OrthoDB" id="2958217at2759"/>
<feature type="region of interest" description="Disordered" evidence="1">
    <location>
        <begin position="372"/>
        <end position="403"/>
    </location>
</feature>
<dbReference type="PANTHER" id="PTHR33112">
    <property type="entry name" value="DOMAIN PROTEIN, PUTATIVE-RELATED"/>
    <property type="match status" value="1"/>
</dbReference>
<evidence type="ECO:0000313" key="3">
    <source>
        <dbReference type="EMBL" id="KAG9247580.1"/>
    </source>
</evidence>
<keyword evidence="4" id="KW-1185">Reference proteome</keyword>
<feature type="compositionally biased region" description="Basic and acidic residues" evidence="1">
    <location>
        <begin position="394"/>
        <end position="403"/>
    </location>
</feature>
<dbReference type="InterPro" id="IPR010730">
    <property type="entry name" value="HET"/>
</dbReference>